<evidence type="ECO:0000313" key="5">
    <source>
        <dbReference type="EMBL" id="MFD1535484.1"/>
    </source>
</evidence>
<dbReference type="PROSITE" id="PS00624">
    <property type="entry name" value="GMC_OXRED_2"/>
    <property type="match status" value="1"/>
</dbReference>
<feature type="domain" description="Glucose-methanol-choline oxidoreductase N-terminal" evidence="4">
    <location>
        <begin position="248"/>
        <end position="262"/>
    </location>
</feature>
<dbReference type="PANTHER" id="PTHR11552">
    <property type="entry name" value="GLUCOSE-METHANOL-CHOLINE GMC OXIDOREDUCTASE"/>
    <property type="match status" value="1"/>
</dbReference>
<accession>A0ABW4FZB0</accession>
<dbReference type="InterPro" id="IPR000172">
    <property type="entry name" value="GMC_OxRdtase_N"/>
</dbReference>
<evidence type="ECO:0000256" key="2">
    <source>
        <dbReference type="ARBA" id="ARBA00022630"/>
    </source>
</evidence>
<sequence length="513" mass="54671">MVSATNDLDQRVRADIAILGGGTAGAVVAGRLLETTSLSVVVVEAGPDYGSFDSGRWPRELLDSSTLPDTHDWGYRGPGAHPGRDLAFERARVIGGCSSHNGCSQTVGHASDYRSWGLSWTDESLTGLMKESAARLRVRHYSEQELTPFQAAAMDAMVECGIPRTDDLDDLFGGPGCGPSPVNNPGGVRWNTGFAYLDPVRDESGLHIIDQALVDRLELHGSTVRRAHVLRGSERLLVEADRFVLCGGTYGSPEVLLRSGIGPADDLRALGVRPRLDLPGVGRNLHDQPMLELRFAASDELTRRLADHERLRPLPDEQVIGKARSTGGRAPYDLHLLPWTTRAADGWACVLPAACLAPRSRGTLRLSSLDPTSKPVIDHAYLTDQDGADLGVLRDGIDLCRRMAASPALAPLLGAPLDEFSARPRASAAAMRASAAHYWHPVGTCAIGPDPAAGAVVDGAGRVHGSDNLWVIDASIMPVIPRATTGLPVVALAEHLVRALRGWSGSSVTKASR</sequence>
<proteinExistence type="predicted"/>
<keyword evidence="6" id="KW-1185">Reference proteome</keyword>
<keyword evidence="2" id="KW-0285">Flavoprotein</keyword>
<dbReference type="PIRSF" id="PIRSF000137">
    <property type="entry name" value="Alcohol_oxidase"/>
    <property type="match status" value="1"/>
</dbReference>
<comment type="caution">
    <text evidence="5">The sequence shown here is derived from an EMBL/GenBank/DDBJ whole genome shotgun (WGS) entry which is preliminary data.</text>
</comment>
<dbReference type="Proteomes" id="UP001597097">
    <property type="component" value="Unassembled WGS sequence"/>
</dbReference>
<dbReference type="InterPro" id="IPR012132">
    <property type="entry name" value="GMC_OxRdtase"/>
</dbReference>
<evidence type="ECO:0000259" key="4">
    <source>
        <dbReference type="PROSITE" id="PS00624"/>
    </source>
</evidence>
<evidence type="ECO:0000313" key="6">
    <source>
        <dbReference type="Proteomes" id="UP001597097"/>
    </source>
</evidence>
<organism evidence="5 6">
    <name type="scientific">Nonomuraea guangzhouensis</name>
    <dbReference type="NCBI Taxonomy" id="1291555"/>
    <lineage>
        <taxon>Bacteria</taxon>
        <taxon>Bacillati</taxon>
        <taxon>Actinomycetota</taxon>
        <taxon>Actinomycetes</taxon>
        <taxon>Streptosporangiales</taxon>
        <taxon>Streptosporangiaceae</taxon>
        <taxon>Nonomuraea</taxon>
    </lineage>
</organism>
<dbReference type="PANTHER" id="PTHR11552:SF147">
    <property type="entry name" value="CHOLINE DEHYDROGENASE, MITOCHONDRIAL"/>
    <property type="match status" value="1"/>
</dbReference>
<evidence type="ECO:0000256" key="3">
    <source>
        <dbReference type="ARBA" id="ARBA00022827"/>
    </source>
</evidence>
<keyword evidence="3" id="KW-0274">FAD</keyword>
<evidence type="ECO:0000256" key="1">
    <source>
        <dbReference type="ARBA" id="ARBA00001974"/>
    </source>
</evidence>
<protein>
    <submittedName>
        <fullName evidence="5">GMC family oxidoreductase</fullName>
    </submittedName>
</protein>
<name>A0ABW4FZB0_9ACTN</name>
<reference evidence="6" key="1">
    <citation type="journal article" date="2019" name="Int. J. Syst. Evol. Microbiol.">
        <title>The Global Catalogue of Microorganisms (GCM) 10K type strain sequencing project: providing services to taxonomists for standard genome sequencing and annotation.</title>
        <authorList>
            <consortium name="The Broad Institute Genomics Platform"/>
            <consortium name="The Broad Institute Genome Sequencing Center for Infectious Disease"/>
            <person name="Wu L."/>
            <person name="Ma J."/>
        </authorList>
    </citation>
    <scope>NUCLEOTIDE SEQUENCE [LARGE SCALE GENOMIC DNA]</scope>
    <source>
        <strain evidence="6">CGMCC 1.15399</strain>
    </source>
</reference>
<dbReference type="RefSeq" id="WP_219536779.1">
    <property type="nucleotide sequence ID" value="NZ_JAHKRM010000032.1"/>
</dbReference>
<dbReference type="Pfam" id="PF05199">
    <property type="entry name" value="GMC_oxred_C"/>
    <property type="match status" value="1"/>
</dbReference>
<gene>
    <name evidence="5" type="ORF">ACFSJ0_00480</name>
</gene>
<comment type="cofactor">
    <cofactor evidence="1">
        <name>FAD</name>
        <dbReference type="ChEBI" id="CHEBI:57692"/>
    </cofactor>
</comment>
<dbReference type="EMBL" id="JBHUCM010000001">
    <property type="protein sequence ID" value="MFD1535484.1"/>
    <property type="molecule type" value="Genomic_DNA"/>
</dbReference>
<dbReference type="Pfam" id="PF00732">
    <property type="entry name" value="GMC_oxred_N"/>
    <property type="match status" value="1"/>
</dbReference>
<dbReference type="InterPro" id="IPR007867">
    <property type="entry name" value="GMC_OxRtase_C"/>
</dbReference>